<organism evidence="1 2">
    <name type="scientific">Aromia moschata</name>
    <dbReference type="NCBI Taxonomy" id="1265417"/>
    <lineage>
        <taxon>Eukaryota</taxon>
        <taxon>Metazoa</taxon>
        <taxon>Ecdysozoa</taxon>
        <taxon>Arthropoda</taxon>
        <taxon>Hexapoda</taxon>
        <taxon>Insecta</taxon>
        <taxon>Pterygota</taxon>
        <taxon>Neoptera</taxon>
        <taxon>Endopterygota</taxon>
        <taxon>Coleoptera</taxon>
        <taxon>Polyphaga</taxon>
        <taxon>Cucujiformia</taxon>
        <taxon>Chrysomeloidea</taxon>
        <taxon>Cerambycidae</taxon>
        <taxon>Cerambycinae</taxon>
        <taxon>Callichromatini</taxon>
        <taxon>Aromia</taxon>
    </lineage>
</organism>
<dbReference type="EMBL" id="JAPWTK010000005">
    <property type="protein sequence ID" value="KAJ8961490.1"/>
    <property type="molecule type" value="Genomic_DNA"/>
</dbReference>
<name>A0AAV8ZB30_9CUCU</name>
<comment type="caution">
    <text evidence="1">The sequence shown here is derived from an EMBL/GenBank/DDBJ whole genome shotgun (WGS) entry which is preliminary data.</text>
</comment>
<evidence type="ECO:0000313" key="2">
    <source>
        <dbReference type="Proteomes" id="UP001162162"/>
    </source>
</evidence>
<accession>A0AAV8ZB30</accession>
<keyword evidence="2" id="KW-1185">Reference proteome</keyword>
<evidence type="ECO:0000313" key="1">
    <source>
        <dbReference type="EMBL" id="KAJ8961490.1"/>
    </source>
</evidence>
<gene>
    <name evidence="1" type="ORF">NQ318_014738</name>
</gene>
<proteinExistence type="predicted"/>
<sequence>MYILIKPAHGLQTPDKSILAEQKKLLHKPKTTHGGIPARDAMRSVFAGIKANVTLVSPGKDSN</sequence>
<protein>
    <submittedName>
        <fullName evidence="1">Uncharacterized protein</fullName>
    </submittedName>
</protein>
<dbReference type="AlphaFoldDB" id="A0AAV8ZB30"/>
<dbReference type="Proteomes" id="UP001162162">
    <property type="component" value="Unassembled WGS sequence"/>
</dbReference>
<reference evidence="1" key="1">
    <citation type="journal article" date="2023" name="Insect Mol. Biol.">
        <title>Genome sequencing provides insights into the evolution of gene families encoding plant cell wall-degrading enzymes in longhorned beetles.</title>
        <authorList>
            <person name="Shin N.R."/>
            <person name="Okamura Y."/>
            <person name="Kirsch R."/>
            <person name="Pauchet Y."/>
        </authorList>
    </citation>
    <scope>NUCLEOTIDE SEQUENCE</scope>
    <source>
        <strain evidence="1">AMC_N1</strain>
    </source>
</reference>